<dbReference type="InterPro" id="IPR056884">
    <property type="entry name" value="NPHP3-like_N"/>
</dbReference>
<keyword evidence="4" id="KW-1185">Reference proteome</keyword>
<dbReference type="PANTHER" id="PTHR10039">
    <property type="entry name" value="AMELOGENIN"/>
    <property type="match status" value="1"/>
</dbReference>
<proteinExistence type="predicted"/>
<dbReference type="InterPro" id="IPR027417">
    <property type="entry name" value="P-loop_NTPase"/>
</dbReference>
<dbReference type="Proteomes" id="UP000234275">
    <property type="component" value="Unassembled WGS sequence"/>
</dbReference>
<evidence type="ECO:0000313" key="3">
    <source>
        <dbReference type="EMBL" id="PLB53280.1"/>
    </source>
</evidence>
<reference evidence="3 4" key="1">
    <citation type="submission" date="2016-12" db="EMBL/GenBank/DDBJ databases">
        <title>The genomes of Aspergillus section Nigri reveals drivers in fungal speciation.</title>
        <authorList>
            <consortium name="DOE Joint Genome Institute"/>
            <person name="Vesth T.C."/>
            <person name="Nybo J."/>
            <person name="Theobald S."/>
            <person name="Brandl J."/>
            <person name="Frisvad J.C."/>
            <person name="Nielsen K.F."/>
            <person name="Lyhne E.K."/>
            <person name="Kogle M.E."/>
            <person name="Kuo A."/>
            <person name="Riley R."/>
            <person name="Clum A."/>
            <person name="Nolan M."/>
            <person name="Lipzen A."/>
            <person name="Salamov A."/>
            <person name="Henrissat B."/>
            <person name="Wiebenga A."/>
            <person name="De Vries R.P."/>
            <person name="Grigoriev I.V."/>
            <person name="Mortensen U.H."/>
            <person name="Andersen M.R."/>
            <person name="Baker S.E."/>
        </authorList>
    </citation>
    <scope>NUCLEOTIDE SEQUENCE [LARGE SCALE GENOMIC DNA]</scope>
    <source>
        <strain evidence="3 4">IBT 23096</strain>
    </source>
</reference>
<keyword evidence="1" id="KW-0677">Repeat</keyword>
<comment type="caution">
    <text evidence="3">The sequence shown here is derived from an EMBL/GenBank/DDBJ whole genome shotgun (WGS) entry which is preliminary data.</text>
</comment>
<feature type="domain" description="Nephrocystin 3-like N-terminal" evidence="2">
    <location>
        <begin position="2"/>
        <end position="121"/>
    </location>
</feature>
<protein>
    <recommendedName>
        <fullName evidence="2">Nephrocystin 3-like N-terminal domain-containing protein</fullName>
    </recommendedName>
</protein>
<dbReference type="RefSeq" id="XP_024708582.1">
    <property type="nucleotide sequence ID" value="XM_024854520.1"/>
</dbReference>
<evidence type="ECO:0000256" key="1">
    <source>
        <dbReference type="ARBA" id="ARBA00022737"/>
    </source>
</evidence>
<dbReference type="InterPro" id="IPR036770">
    <property type="entry name" value="Ankyrin_rpt-contain_sf"/>
</dbReference>
<dbReference type="Pfam" id="PF24883">
    <property type="entry name" value="NPHP3_N"/>
    <property type="match status" value="1"/>
</dbReference>
<organism evidence="3 4">
    <name type="scientific">Aspergillus steynii IBT 23096</name>
    <dbReference type="NCBI Taxonomy" id="1392250"/>
    <lineage>
        <taxon>Eukaryota</taxon>
        <taxon>Fungi</taxon>
        <taxon>Dikarya</taxon>
        <taxon>Ascomycota</taxon>
        <taxon>Pezizomycotina</taxon>
        <taxon>Eurotiomycetes</taxon>
        <taxon>Eurotiomycetidae</taxon>
        <taxon>Eurotiales</taxon>
        <taxon>Aspergillaceae</taxon>
        <taxon>Aspergillus</taxon>
        <taxon>Aspergillus subgen. Circumdati</taxon>
    </lineage>
</organism>
<evidence type="ECO:0000313" key="4">
    <source>
        <dbReference type="Proteomes" id="UP000234275"/>
    </source>
</evidence>
<name>A0A2I2GK74_9EURO</name>
<dbReference type="SUPFAM" id="SSF48403">
    <property type="entry name" value="Ankyrin repeat"/>
    <property type="match status" value="1"/>
</dbReference>
<accession>A0A2I2GK74</accession>
<sequence length="1153" mass="130405">MGAGKSNLVSIVISHLLEASINDQERVAYFYANSTSRVEDTKSAETALRSLLKQLAIQGHRALLQPVVARYDELRDISSLGKEDCISLLTGIISEYRQTNIIIDAFDELEDDDGAVVKIFISSRDHVNIGNLMDRSWACRKEILVGESNYYDIERFITMRLQDLEKALPDPIPENIKNDMECLLKEQSNGMFLWVHLSLKYLSQIKLKNPATFVDDLKSVPSGLGEAYTKLYRSLLQDQSHDKISKIHLVLSLLMCGCRDEIFESSAFLSAINYNPGKETSNLRAMDVLDLCSTFVELDPDTQSFRLIHLSVKEFLQTLTEYESTTAHALIANHCLCYLNEEEYYGYYTERFRMGISRQTYDFEYYATETWIVHSARAGALRQSPPLAQALFEFWPREGRTKKSPFEKSVGGLYKYKHADDFLSPIFSGGYGSLVFDLKPTTFFLACEYDIREEIENHLSNGWDINTTVPGGSGLSFACIGNHLELASYLIEHGARIVLGTDTCLRKSLVSAAVECQNPNILGLLLRHDGKRIMQPALECALNKRNFDRVYMSLSMASERLMEQKINMLLEYSSDLEYSPEVQREMFRGGPELLDLLLNRIPSLRVTSEILKCLFDSGAPPADIKSHLRLLLRLDSNFVAYESFQIALRRYEGDDNPLEVIKYTLEDLNPSDPSVLVSEAALRAAIGNMHNSVIFTEFLLQANCTLEISDDTILWTVRESGDPVIIDLLLRHNPVARSLPLSHVKGALDSVIHLAEVMAILLIHSPELEVDQETFTLALEQTWAGLEALQVILSRAPKIALTPELIHNIRSDAADKIMREVVDSSIPEQVTEEIIRAALGNWFCCGTGNSYNPPSLTMIELLSKAPKELDLSEETMYLTCSSTHWIMDQVFGRWPSAHVSELAVEATLGDVRRFRALVNSKPSIQVSIEAITFLCGMYNHPNKADTLKEMLSFQPSTMITEEMLLASSARIEFQGCEKVFQVFDILLTHMLCVKLTAKIIQKAAQSRHHHTRMLKRILAARKDLHFSPQSISIICSQDDPSVEFKETVDEVFNRSQSTRLGENEMHEVITCSSPQGLMTVLAKRPDAIVTESLVKCLIDEIKNYRVYDGCFYQWGRDISDEAFDMLLCRADLPEVPRQLLTFEFRNARKKTFG</sequence>
<dbReference type="GeneID" id="36562226"/>
<dbReference type="PANTHER" id="PTHR10039:SF16">
    <property type="entry name" value="GPI INOSITOL-DEACYLASE"/>
    <property type="match status" value="1"/>
</dbReference>
<evidence type="ECO:0000259" key="2">
    <source>
        <dbReference type="Pfam" id="PF24883"/>
    </source>
</evidence>
<dbReference type="STRING" id="1392250.A0A2I2GK74"/>
<dbReference type="OrthoDB" id="7464126at2759"/>
<dbReference type="EMBL" id="MSFO01000002">
    <property type="protein sequence ID" value="PLB53280.1"/>
    <property type="molecule type" value="Genomic_DNA"/>
</dbReference>
<dbReference type="VEuPathDB" id="FungiDB:P170DRAFT_507961"/>
<dbReference type="Gene3D" id="3.40.50.300">
    <property type="entry name" value="P-loop containing nucleotide triphosphate hydrolases"/>
    <property type="match status" value="1"/>
</dbReference>
<dbReference type="AlphaFoldDB" id="A0A2I2GK74"/>
<dbReference type="Gene3D" id="1.25.40.20">
    <property type="entry name" value="Ankyrin repeat-containing domain"/>
    <property type="match status" value="1"/>
</dbReference>
<gene>
    <name evidence="3" type="ORF">P170DRAFT_507961</name>
</gene>